<organism evidence="1">
    <name type="scientific">marine sediment metagenome</name>
    <dbReference type="NCBI Taxonomy" id="412755"/>
    <lineage>
        <taxon>unclassified sequences</taxon>
        <taxon>metagenomes</taxon>
        <taxon>ecological metagenomes</taxon>
    </lineage>
</organism>
<sequence length="91" mass="10435">MFDEILSYSNDPAKVFYKEMSLTIKALSKELKNAREDEKPDLKILGNKELFTMIKDLFTNSEKIFAGLKKGKLDIDPNAKQEHETKGEVIL</sequence>
<comment type="caution">
    <text evidence="1">The sequence shown here is derived from an EMBL/GenBank/DDBJ whole genome shotgun (WGS) entry which is preliminary data.</text>
</comment>
<gene>
    <name evidence="1" type="ORF">LCGC14_2972960</name>
</gene>
<proteinExistence type="predicted"/>
<accession>A0A0F8ZGI5</accession>
<dbReference type="AlphaFoldDB" id="A0A0F8ZGI5"/>
<name>A0A0F8ZGI5_9ZZZZ</name>
<protein>
    <submittedName>
        <fullName evidence="1">Uncharacterized protein</fullName>
    </submittedName>
</protein>
<reference evidence="1" key="1">
    <citation type="journal article" date="2015" name="Nature">
        <title>Complex archaea that bridge the gap between prokaryotes and eukaryotes.</title>
        <authorList>
            <person name="Spang A."/>
            <person name="Saw J.H."/>
            <person name="Jorgensen S.L."/>
            <person name="Zaremba-Niedzwiedzka K."/>
            <person name="Martijn J."/>
            <person name="Lind A.E."/>
            <person name="van Eijk R."/>
            <person name="Schleper C."/>
            <person name="Guy L."/>
            <person name="Ettema T.J."/>
        </authorList>
    </citation>
    <scope>NUCLEOTIDE SEQUENCE</scope>
</reference>
<dbReference type="EMBL" id="LAZR01060497">
    <property type="protein sequence ID" value="KKK65554.1"/>
    <property type="molecule type" value="Genomic_DNA"/>
</dbReference>
<evidence type="ECO:0000313" key="1">
    <source>
        <dbReference type="EMBL" id="KKK65554.1"/>
    </source>
</evidence>